<sequence length="152" mass="17432">MGPGGGLIHRKWQFSGFQSIYSKDLEVVTVEVRVGLVGLGLQLVVLGRRRVLYISKWVIPHFVFTIHAVGYRLFRTDSEVKHVVSFSSKIKAFDKGPFRSDPFALLQYTTPFSSLRHHLPRPSPLDFERRRYLNPSTATHEPTPLRNRTTLT</sequence>
<gene>
    <name evidence="1" type="ORF">EX30DRAFT_197345</name>
</gene>
<organism evidence="1 2">
    <name type="scientific">Ascodesmis nigricans</name>
    <dbReference type="NCBI Taxonomy" id="341454"/>
    <lineage>
        <taxon>Eukaryota</taxon>
        <taxon>Fungi</taxon>
        <taxon>Dikarya</taxon>
        <taxon>Ascomycota</taxon>
        <taxon>Pezizomycotina</taxon>
        <taxon>Pezizomycetes</taxon>
        <taxon>Pezizales</taxon>
        <taxon>Ascodesmidaceae</taxon>
        <taxon>Ascodesmis</taxon>
    </lineage>
</organism>
<dbReference type="Proteomes" id="UP000298138">
    <property type="component" value="Unassembled WGS sequence"/>
</dbReference>
<accession>A0A4S2MKR5</accession>
<dbReference type="AlphaFoldDB" id="A0A4S2MKR5"/>
<evidence type="ECO:0000313" key="2">
    <source>
        <dbReference type="Proteomes" id="UP000298138"/>
    </source>
</evidence>
<keyword evidence="2" id="KW-1185">Reference proteome</keyword>
<dbReference type="EMBL" id="ML220152">
    <property type="protein sequence ID" value="TGZ77503.1"/>
    <property type="molecule type" value="Genomic_DNA"/>
</dbReference>
<reference evidence="1 2" key="1">
    <citation type="submission" date="2019-04" db="EMBL/GenBank/DDBJ databases">
        <title>Comparative genomics and transcriptomics to analyze fruiting body development in filamentous ascomycetes.</title>
        <authorList>
            <consortium name="DOE Joint Genome Institute"/>
            <person name="Lutkenhaus R."/>
            <person name="Traeger S."/>
            <person name="Breuer J."/>
            <person name="Kuo A."/>
            <person name="Lipzen A."/>
            <person name="Pangilinan J."/>
            <person name="Dilworth D."/>
            <person name="Sandor L."/>
            <person name="Poggeler S."/>
            <person name="Barry K."/>
            <person name="Grigoriev I.V."/>
            <person name="Nowrousian M."/>
        </authorList>
    </citation>
    <scope>NUCLEOTIDE SEQUENCE [LARGE SCALE GENOMIC DNA]</scope>
    <source>
        <strain evidence="1 2">CBS 389.68</strain>
    </source>
</reference>
<name>A0A4S2MKR5_9PEZI</name>
<proteinExistence type="predicted"/>
<dbReference type="InParanoid" id="A0A4S2MKR5"/>
<evidence type="ECO:0000313" key="1">
    <source>
        <dbReference type="EMBL" id="TGZ77503.1"/>
    </source>
</evidence>
<protein>
    <submittedName>
        <fullName evidence="1">Uncharacterized protein</fullName>
    </submittedName>
</protein>